<feature type="binding site" evidence="5">
    <location>
        <position position="132"/>
    </location>
    <ligand>
        <name>Mg(2+)</name>
        <dbReference type="ChEBI" id="CHEBI:18420"/>
    </ligand>
</feature>
<keyword evidence="6" id="KW-0808">Transferase</keyword>
<sequence>MAKISSDALSALRKADTPTVCNALEHVMGGRTAEGFTKHPVVCADPSLPPVVGFARTAKIRASSPAQKPAVEVRALRMQYYEYVSAGEGPTVAVIEDADWPHVIGGFWGEMQVAQHKGLGVAGTVTNGVLRDLGMLDEGYQVIAGAVGPSHAFVHVTELDCPVTIFGMTVRPDDLIHADRHGAVVVPAEHIERMPWAIDVVMRKEVPILSAARAPGFNIEKLRAAWLEADKIS</sequence>
<evidence type="ECO:0000313" key="6">
    <source>
        <dbReference type="EMBL" id="KFL31269.1"/>
    </source>
</evidence>
<keyword evidence="7" id="KW-1185">Reference proteome</keyword>
<evidence type="ECO:0000256" key="4">
    <source>
        <dbReference type="ARBA" id="ARBA00030169"/>
    </source>
</evidence>
<dbReference type="InterPro" id="IPR036704">
    <property type="entry name" value="RraA/RraA-like_sf"/>
</dbReference>
<protein>
    <recommendedName>
        <fullName evidence="2">Putative 4-hydroxy-4-methyl-2-oxoglutarate aldolase</fullName>
    </recommendedName>
    <alternativeName>
        <fullName evidence="3">Regulator of ribonuclease activity homolog</fullName>
    </alternativeName>
    <alternativeName>
        <fullName evidence="4">RraA-like protein</fullName>
    </alternativeName>
</protein>
<keyword evidence="5" id="KW-0479">Metal-binding</keyword>
<name>A0A087M316_9HYPH</name>
<gene>
    <name evidence="6" type="ORF">JP75_10275</name>
</gene>
<comment type="cofactor">
    <cofactor evidence="5">
        <name>Mg(2+)</name>
        <dbReference type="ChEBI" id="CHEBI:18420"/>
    </cofactor>
</comment>
<feature type="binding site" evidence="5">
    <location>
        <position position="131"/>
    </location>
    <ligand>
        <name>substrate</name>
    </ligand>
</feature>
<dbReference type="STRING" id="46914.JP75_10275"/>
<dbReference type="Pfam" id="PF03737">
    <property type="entry name" value="RraA-like"/>
    <property type="match status" value="1"/>
</dbReference>
<evidence type="ECO:0000256" key="5">
    <source>
        <dbReference type="PIRSR" id="PIRSR605493-1"/>
    </source>
</evidence>
<reference evidence="6 7" key="1">
    <citation type="submission" date="2014-08" db="EMBL/GenBank/DDBJ databases">
        <authorList>
            <person name="Hassan Y.I."/>
            <person name="Lepp D."/>
            <person name="Zhou T."/>
        </authorList>
    </citation>
    <scope>NUCLEOTIDE SEQUENCE [LARGE SCALE GENOMIC DNA]</scope>
    <source>
        <strain evidence="6 7">IFO13584</strain>
    </source>
</reference>
<dbReference type="Gene3D" id="3.50.30.40">
    <property type="entry name" value="Ribonuclease E inhibitor RraA/RraA-like"/>
    <property type="match status" value="1"/>
</dbReference>
<dbReference type="SUPFAM" id="SSF89562">
    <property type="entry name" value="RraA-like"/>
    <property type="match status" value="1"/>
</dbReference>
<organism evidence="6 7">
    <name type="scientific">Devosia riboflavina</name>
    <dbReference type="NCBI Taxonomy" id="46914"/>
    <lineage>
        <taxon>Bacteria</taxon>
        <taxon>Pseudomonadati</taxon>
        <taxon>Pseudomonadota</taxon>
        <taxon>Alphaproteobacteria</taxon>
        <taxon>Hyphomicrobiales</taxon>
        <taxon>Devosiaceae</taxon>
        <taxon>Devosia</taxon>
    </lineage>
</organism>
<comment type="caution">
    <text evidence="6">The sequence shown here is derived from an EMBL/GenBank/DDBJ whole genome shotgun (WGS) entry which is preliminary data.</text>
</comment>
<dbReference type="InterPro" id="IPR005493">
    <property type="entry name" value="RraA/RraA-like"/>
</dbReference>
<dbReference type="RefSeq" id="WP_035082364.1">
    <property type="nucleotide sequence ID" value="NZ_JQGC01000007.1"/>
</dbReference>
<dbReference type="OrthoDB" id="8912551at2"/>
<dbReference type="GO" id="GO:0046872">
    <property type="term" value="F:metal ion binding"/>
    <property type="evidence" value="ECO:0007669"/>
    <property type="project" value="UniProtKB-KW"/>
</dbReference>
<evidence type="ECO:0000256" key="3">
    <source>
        <dbReference type="ARBA" id="ARBA00029596"/>
    </source>
</evidence>
<proteinExistence type="predicted"/>
<evidence type="ECO:0000256" key="1">
    <source>
        <dbReference type="ARBA" id="ARBA00001968"/>
    </source>
</evidence>
<dbReference type="Proteomes" id="UP000028981">
    <property type="component" value="Unassembled WGS sequence"/>
</dbReference>
<evidence type="ECO:0000313" key="7">
    <source>
        <dbReference type="Proteomes" id="UP000028981"/>
    </source>
</evidence>
<dbReference type="PANTHER" id="PTHR33254">
    <property type="entry name" value="4-HYDROXY-4-METHYL-2-OXOGLUTARATE ALDOLASE 3-RELATED"/>
    <property type="match status" value="1"/>
</dbReference>
<keyword evidence="5" id="KW-0460">Magnesium</keyword>
<dbReference type="EMBL" id="JQGC01000007">
    <property type="protein sequence ID" value="KFL31269.1"/>
    <property type="molecule type" value="Genomic_DNA"/>
</dbReference>
<comment type="cofactor">
    <cofactor evidence="1">
        <name>a divalent metal cation</name>
        <dbReference type="ChEBI" id="CHEBI:60240"/>
    </cofactor>
</comment>
<dbReference type="CDD" id="cd16841">
    <property type="entry name" value="RraA_family"/>
    <property type="match status" value="1"/>
</dbReference>
<accession>A0A087M316</accession>
<evidence type="ECO:0000256" key="2">
    <source>
        <dbReference type="ARBA" id="ARBA00016549"/>
    </source>
</evidence>
<dbReference type="GO" id="GO:0016740">
    <property type="term" value="F:transferase activity"/>
    <property type="evidence" value="ECO:0007669"/>
    <property type="project" value="UniProtKB-KW"/>
</dbReference>
<dbReference type="AlphaFoldDB" id="A0A087M316"/>
<dbReference type="PANTHER" id="PTHR33254:SF4">
    <property type="entry name" value="4-HYDROXY-4-METHYL-2-OXOGLUTARATE ALDOLASE 3-RELATED"/>
    <property type="match status" value="1"/>
</dbReference>